<dbReference type="InterPro" id="IPR042186">
    <property type="entry name" value="FimD_plug_dom"/>
</dbReference>
<dbReference type="InterPro" id="IPR043142">
    <property type="entry name" value="PapC-like_C_sf"/>
</dbReference>
<reference evidence="2 3" key="1">
    <citation type="submission" date="2019-10" db="EMBL/GenBank/DDBJ databases">
        <title>Antimicrobial-resistant enteric bacteria are widely distributed amongst people, animals and the environment in northern Tanzania.</title>
        <authorList>
            <person name="Subbiah M."/>
            <person name="Call D.R."/>
        </authorList>
    </citation>
    <scope>NUCLEOTIDE SEQUENCE [LARGE SCALE GENOMIC DNA]</scope>
    <source>
        <strain evidence="2 3">TzEc067</strain>
    </source>
</reference>
<feature type="domain" description="PapC-like C-terminal" evidence="1">
    <location>
        <begin position="203"/>
        <end position="258"/>
    </location>
</feature>
<dbReference type="Gene3D" id="2.60.40.2070">
    <property type="match status" value="1"/>
</dbReference>
<dbReference type="Pfam" id="PF13953">
    <property type="entry name" value="PapC_C"/>
    <property type="match status" value="1"/>
</dbReference>
<dbReference type="EMBL" id="WSGM01000090">
    <property type="protein sequence ID" value="KAE9727060.1"/>
    <property type="molecule type" value="Genomic_DNA"/>
</dbReference>
<name>A0A6N6WPW6_ECOLX</name>
<evidence type="ECO:0000313" key="3">
    <source>
        <dbReference type="Proteomes" id="UP000437875"/>
    </source>
</evidence>
<accession>A0A6N6WPW6</accession>
<organism evidence="2 3">
    <name type="scientific">Escherichia coli</name>
    <dbReference type="NCBI Taxonomy" id="562"/>
    <lineage>
        <taxon>Bacteria</taxon>
        <taxon>Pseudomonadati</taxon>
        <taxon>Pseudomonadota</taxon>
        <taxon>Gammaproteobacteria</taxon>
        <taxon>Enterobacterales</taxon>
        <taxon>Enterobacteriaceae</taxon>
        <taxon>Escherichia</taxon>
    </lineage>
</organism>
<dbReference type="AlphaFoldDB" id="A0A6N6WPW6"/>
<sequence length="313" mass="33387">EYDNRADKGMYISLSMPWGDNSTVSYNGNYGSGTDSSQVGYFSRVDDATHYQLNIGTSDKHTSVDGYYSHDGSLAQVDLSANYHEGQYTSAGLSLQGGATLTTHGGALHRTQNMGGTRLLIDADGVADVPVEGNGAAVYTNMFGKAVVSDVNNYYRNQAYIDLNKLPENAEATQSVVQATLTEGAIGYRKFAVISGQKAMAVLRLQDGSHPPFGAEVKNDNEQTVGLVDDDGSVYLAGVKPGEHMSVFWSGVAHCDINLPDPLPADLFNGLLLPCQHKGNVAPVVPDDIKPVIQEQTQQVTPTDPPVSVSANQ</sequence>
<dbReference type="InterPro" id="IPR000015">
    <property type="entry name" value="Fimb_usher"/>
</dbReference>
<evidence type="ECO:0000313" key="2">
    <source>
        <dbReference type="EMBL" id="KAE9727060.1"/>
    </source>
</evidence>
<dbReference type="GO" id="GO:0009297">
    <property type="term" value="P:pilus assembly"/>
    <property type="evidence" value="ECO:0007669"/>
    <property type="project" value="InterPro"/>
</dbReference>
<gene>
    <name evidence="2" type="primary">yfcU</name>
    <name evidence="2" type="ORF">GP711_24680</name>
</gene>
<dbReference type="Gene3D" id="2.60.40.2610">
    <property type="entry name" value="Outer membrane usher protein FimD, plug domain"/>
    <property type="match status" value="1"/>
</dbReference>
<protein>
    <submittedName>
        <fullName evidence="2">Fimbrial usher protein YfcU</fullName>
    </submittedName>
</protein>
<dbReference type="Proteomes" id="UP000437875">
    <property type="component" value="Unassembled WGS sequence"/>
</dbReference>
<evidence type="ECO:0000259" key="1">
    <source>
        <dbReference type="Pfam" id="PF13953"/>
    </source>
</evidence>
<dbReference type="GO" id="GO:0015473">
    <property type="term" value="F:fimbrial usher porin activity"/>
    <property type="evidence" value="ECO:0007669"/>
    <property type="project" value="InterPro"/>
</dbReference>
<dbReference type="PANTHER" id="PTHR30451:SF10">
    <property type="entry name" value="OUTER MEMBRANE USHER PROTEIN YFCU-RELATED"/>
    <property type="match status" value="1"/>
</dbReference>
<dbReference type="GO" id="GO:0009279">
    <property type="term" value="C:cell outer membrane"/>
    <property type="evidence" value="ECO:0007669"/>
    <property type="project" value="TreeGrafter"/>
</dbReference>
<feature type="non-terminal residue" evidence="2">
    <location>
        <position position="1"/>
    </location>
</feature>
<dbReference type="PANTHER" id="PTHR30451">
    <property type="entry name" value="OUTER MEMBRANE USHER PROTEIN"/>
    <property type="match status" value="1"/>
</dbReference>
<dbReference type="Pfam" id="PF00577">
    <property type="entry name" value="Usher"/>
    <property type="match status" value="1"/>
</dbReference>
<dbReference type="InterPro" id="IPR025949">
    <property type="entry name" value="PapC-like_C"/>
</dbReference>
<comment type="caution">
    <text evidence="2">The sequence shown here is derived from an EMBL/GenBank/DDBJ whole genome shotgun (WGS) entry which is preliminary data.</text>
</comment>
<proteinExistence type="predicted"/>